<proteinExistence type="predicted"/>
<evidence type="ECO:0000313" key="2">
    <source>
        <dbReference type="Proteomes" id="UP000187203"/>
    </source>
</evidence>
<comment type="caution">
    <text evidence="1">The sequence shown here is derived from an EMBL/GenBank/DDBJ whole genome shotgun (WGS) entry which is preliminary data.</text>
</comment>
<name>A0A1R3GCQ9_9ROSI</name>
<protein>
    <submittedName>
        <fullName evidence="1">Uncharacterized protein</fullName>
    </submittedName>
</protein>
<reference evidence="2" key="1">
    <citation type="submission" date="2013-09" db="EMBL/GenBank/DDBJ databases">
        <title>Corchorus olitorius genome sequencing.</title>
        <authorList>
            <person name="Alam M."/>
            <person name="Haque M.S."/>
            <person name="Islam M.S."/>
            <person name="Emdad E.M."/>
            <person name="Islam M.M."/>
            <person name="Ahmed B."/>
            <person name="Halim A."/>
            <person name="Hossen Q.M.M."/>
            <person name="Hossain M.Z."/>
            <person name="Ahmed R."/>
            <person name="Khan M.M."/>
            <person name="Islam R."/>
            <person name="Rashid M.M."/>
            <person name="Khan S.A."/>
            <person name="Rahman M.S."/>
            <person name="Alam M."/>
            <person name="Yahiya A.S."/>
            <person name="Khan M.S."/>
            <person name="Azam M.S."/>
            <person name="Haque T."/>
            <person name="Lashkar M.Z.H."/>
            <person name="Akhand A.I."/>
            <person name="Morshed G."/>
            <person name="Roy S."/>
            <person name="Uddin K.S."/>
            <person name="Rabeya T."/>
            <person name="Hossain A.S."/>
            <person name="Chowdhury A."/>
            <person name="Snigdha A.R."/>
            <person name="Mortoza M.S."/>
            <person name="Matin S.A."/>
            <person name="Hoque S.M.E."/>
            <person name="Islam M.K."/>
            <person name="Roy D.K."/>
            <person name="Haider R."/>
            <person name="Moosa M.M."/>
            <person name="Elias S.M."/>
            <person name="Hasan A.M."/>
            <person name="Jahan S."/>
            <person name="Shafiuddin M."/>
            <person name="Mahmood N."/>
            <person name="Shommy N.S."/>
        </authorList>
    </citation>
    <scope>NUCLEOTIDE SEQUENCE [LARGE SCALE GENOMIC DNA]</scope>
    <source>
        <strain evidence="2">cv. O-4</strain>
    </source>
</reference>
<accession>A0A1R3GCQ9</accession>
<dbReference type="EMBL" id="AWUE01022832">
    <property type="protein sequence ID" value="OMO55852.1"/>
    <property type="molecule type" value="Genomic_DNA"/>
</dbReference>
<gene>
    <name evidence="1" type="ORF">COLO4_35847</name>
</gene>
<sequence>MLISVLRLSLASNPSESRHELSKVSAFSSHQPNLMKATRKGNSLWYLQAQDSLLEMKAF</sequence>
<keyword evidence="2" id="KW-1185">Reference proteome</keyword>
<dbReference type="Proteomes" id="UP000187203">
    <property type="component" value="Unassembled WGS sequence"/>
</dbReference>
<evidence type="ECO:0000313" key="1">
    <source>
        <dbReference type="EMBL" id="OMO55852.1"/>
    </source>
</evidence>
<dbReference type="AlphaFoldDB" id="A0A1R3GCQ9"/>
<organism evidence="1 2">
    <name type="scientific">Corchorus olitorius</name>
    <dbReference type="NCBI Taxonomy" id="93759"/>
    <lineage>
        <taxon>Eukaryota</taxon>
        <taxon>Viridiplantae</taxon>
        <taxon>Streptophyta</taxon>
        <taxon>Embryophyta</taxon>
        <taxon>Tracheophyta</taxon>
        <taxon>Spermatophyta</taxon>
        <taxon>Magnoliopsida</taxon>
        <taxon>eudicotyledons</taxon>
        <taxon>Gunneridae</taxon>
        <taxon>Pentapetalae</taxon>
        <taxon>rosids</taxon>
        <taxon>malvids</taxon>
        <taxon>Malvales</taxon>
        <taxon>Malvaceae</taxon>
        <taxon>Grewioideae</taxon>
        <taxon>Apeibeae</taxon>
        <taxon>Corchorus</taxon>
    </lineage>
</organism>